<proteinExistence type="predicted"/>
<sequence>MNHRAKIKLAHKNESNEVIFFLENKIRIKLLEKTKEVIQNLLPVEVISIGWSELQQKNIVYVVGEKLVPQKTTIKISSMLKLLYKNLFDLELNVDLADYYQLYLGGLWVSEENLVKLYSECLRNRKTIYTLPLSKRNRQKYYYVGAKHTFVKTKSVICGAGKALKIYYKIDK</sequence>
<protein>
    <submittedName>
        <fullName evidence="1">Uncharacterized protein</fullName>
    </submittedName>
</protein>
<gene>
    <name evidence="1" type="ORF">SCHIN_v1c12240</name>
</gene>
<name>A0A5B9Y7W1_9MOLU</name>
<accession>A0A5B9Y7W1</accession>
<organism evidence="1 2">
    <name type="scientific">Spiroplasma chinense</name>
    <dbReference type="NCBI Taxonomy" id="216932"/>
    <lineage>
        <taxon>Bacteria</taxon>
        <taxon>Bacillati</taxon>
        <taxon>Mycoplasmatota</taxon>
        <taxon>Mollicutes</taxon>
        <taxon>Entomoplasmatales</taxon>
        <taxon>Spiroplasmataceae</taxon>
        <taxon>Spiroplasma</taxon>
    </lineage>
</organism>
<evidence type="ECO:0000313" key="2">
    <source>
        <dbReference type="Proteomes" id="UP000323144"/>
    </source>
</evidence>
<dbReference type="AlphaFoldDB" id="A0A5B9Y7W1"/>
<evidence type="ECO:0000313" key="1">
    <source>
        <dbReference type="EMBL" id="QEH62417.1"/>
    </source>
</evidence>
<dbReference type="Proteomes" id="UP000323144">
    <property type="component" value="Chromosome"/>
</dbReference>
<dbReference type="KEGG" id="schi:SCHIN_v1c12240"/>
<keyword evidence="2" id="KW-1185">Reference proteome</keyword>
<reference evidence="1 2" key="1">
    <citation type="submission" date="2019-08" db="EMBL/GenBank/DDBJ databases">
        <title>Complete genome sequence of Spiroplasma chinense CCH (DSM 19755).</title>
        <authorList>
            <person name="Shen H.-Y."/>
            <person name="Lin Y.-C."/>
            <person name="Chou L."/>
            <person name="Kuo C.-H."/>
        </authorList>
    </citation>
    <scope>NUCLEOTIDE SEQUENCE [LARGE SCALE GENOMIC DNA]</scope>
    <source>
        <strain evidence="1 2">CCH</strain>
    </source>
</reference>
<dbReference type="EMBL" id="CP043026">
    <property type="protein sequence ID" value="QEH62417.1"/>
    <property type="molecule type" value="Genomic_DNA"/>
</dbReference>